<comment type="caution">
    <text evidence="2">The sequence shown here is derived from an EMBL/GenBank/DDBJ whole genome shotgun (WGS) entry which is preliminary data.</text>
</comment>
<dbReference type="Proteomes" id="UP000681967">
    <property type="component" value="Unassembled WGS sequence"/>
</dbReference>
<evidence type="ECO:0000256" key="1">
    <source>
        <dbReference type="SAM" id="MobiDB-lite"/>
    </source>
</evidence>
<evidence type="ECO:0000313" key="3">
    <source>
        <dbReference type="EMBL" id="CAF4375661.1"/>
    </source>
</evidence>
<protein>
    <submittedName>
        <fullName evidence="2">Uncharacterized protein</fullName>
    </submittedName>
</protein>
<dbReference type="Proteomes" id="UP000681720">
    <property type="component" value="Unassembled WGS sequence"/>
</dbReference>
<accession>A0A8S2STK9</accession>
<feature type="compositionally biased region" description="Polar residues" evidence="1">
    <location>
        <begin position="1"/>
        <end position="10"/>
    </location>
</feature>
<feature type="non-terminal residue" evidence="2">
    <location>
        <position position="48"/>
    </location>
</feature>
<dbReference type="EMBL" id="CAJOBH010026085">
    <property type="protein sequence ID" value="CAF4250420.1"/>
    <property type="molecule type" value="Genomic_DNA"/>
</dbReference>
<organism evidence="2 4">
    <name type="scientific">Rotaria magnacalcarata</name>
    <dbReference type="NCBI Taxonomy" id="392030"/>
    <lineage>
        <taxon>Eukaryota</taxon>
        <taxon>Metazoa</taxon>
        <taxon>Spiralia</taxon>
        <taxon>Gnathifera</taxon>
        <taxon>Rotifera</taxon>
        <taxon>Eurotatoria</taxon>
        <taxon>Bdelloidea</taxon>
        <taxon>Philodinida</taxon>
        <taxon>Philodinidae</taxon>
        <taxon>Rotaria</taxon>
    </lineage>
</organism>
<sequence length="48" mass="5212">MATTGTGQRVNQRRRLPKLTAADPVGGSSDETPRTATSDESARQRRRA</sequence>
<name>A0A8S2STK9_9BILA</name>
<reference evidence="2" key="1">
    <citation type="submission" date="2021-02" db="EMBL/GenBank/DDBJ databases">
        <authorList>
            <person name="Nowell W R."/>
        </authorList>
    </citation>
    <scope>NUCLEOTIDE SEQUENCE</scope>
</reference>
<evidence type="ECO:0000313" key="2">
    <source>
        <dbReference type="EMBL" id="CAF4250420.1"/>
    </source>
</evidence>
<dbReference type="EMBL" id="CAJOBJ010051392">
    <property type="protein sequence ID" value="CAF4375661.1"/>
    <property type="molecule type" value="Genomic_DNA"/>
</dbReference>
<proteinExistence type="predicted"/>
<dbReference type="AlphaFoldDB" id="A0A8S2STK9"/>
<feature type="region of interest" description="Disordered" evidence="1">
    <location>
        <begin position="1"/>
        <end position="48"/>
    </location>
</feature>
<evidence type="ECO:0000313" key="4">
    <source>
        <dbReference type="Proteomes" id="UP000681967"/>
    </source>
</evidence>
<gene>
    <name evidence="2" type="ORF">BYL167_LOCUS25525</name>
    <name evidence="3" type="ORF">GIL414_LOCUS29051</name>
</gene>